<dbReference type="EMBL" id="HBIV01018619">
    <property type="protein sequence ID" value="CAE0661893.1"/>
    <property type="molecule type" value="Transcribed_RNA"/>
</dbReference>
<dbReference type="Gene3D" id="3.30.450.50">
    <property type="entry name" value="Longin domain"/>
    <property type="match status" value="1"/>
</dbReference>
<name>A0A7S3YU45_9EUKA</name>
<protein>
    <submittedName>
        <fullName evidence="1">Uncharacterized protein</fullName>
    </submittedName>
</protein>
<gene>
    <name evidence="1" type="ORF">LGLO00237_LOCUS13488</name>
</gene>
<proteinExistence type="predicted"/>
<sequence length="148" mass="16941">MNTRIDLIELNDWKHFEKRGICQLPTIKVEVDMGTPVMTDSLEEETDAKPKSLVVAICVAARPEFSASERFARELRAGVLIAVPFKDLTLMELGLLAQNHQIQARLTRVFEKLVQKYGLDKLQETRRQVAEVKQAMHRNIEAALQRRS</sequence>
<reference evidence="1" key="1">
    <citation type="submission" date="2021-01" db="EMBL/GenBank/DDBJ databases">
        <authorList>
            <person name="Corre E."/>
            <person name="Pelletier E."/>
            <person name="Niang G."/>
            <person name="Scheremetjew M."/>
            <person name="Finn R."/>
            <person name="Kale V."/>
            <person name="Holt S."/>
            <person name="Cochrane G."/>
            <person name="Meng A."/>
            <person name="Brown T."/>
            <person name="Cohen L."/>
        </authorList>
    </citation>
    <scope>NUCLEOTIDE SEQUENCE</scope>
    <source>
        <strain evidence="1">CCCM811</strain>
    </source>
</reference>
<accession>A0A7S3YU45</accession>
<dbReference type="AlphaFoldDB" id="A0A7S3YU45"/>
<organism evidence="1">
    <name type="scientific">Lotharella globosa</name>
    <dbReference type="NCBI Taxonomy" id="91324"/>
    <lineage>
        <taxon>Eukaryota</taxon>
        <taxon>Sar</taxon>
        <taxon>Rhizaria</taxon>
        <taxon>Cercozoa</taxon>
        <taxon>Chlorarachniophyceae</taxon>
        <taxon>Lotharella</taxon>
    </lineage>
</organism>
<evidence type="ECO:0000313" key="1">
    <source>
        <dbReference type="EMBL" id="CAE0661893.1"/>
    </source>
</evidence>